<dbReference type="VEuPathDB" id="FungiDB:PV08_07120"/>
<dbReference type="GeneID" id="27334203"/>
<evidence type="ECO:0000313" key="3">
    <source>
        <dbReference type="Proteomes" id="UP000053328"/>
    </source>
</evidence>
<proteinExistence type="predicted"/>
<accession>A0A0D2B601</accession>
<feature type="compositionally biased region" description="Low complexity" evidence="1">
    <location>
        <begin position="20"/>
        <end position="30"/>
    </location>
</feature>
<sequence>MSSPTKDKSRASGSEGTMKSSSQDSTQESSLIRDGSSKSPVMRHLSPPPTALEDISPELSHVIDEWSGQDSPFSPQDSQDFEARVMKNEFDVHSLGYVTSLPEIEDELNADTES</sequence>
<dbReference type="EMBL" id="KN847496">
    <property type="protein sequence ID" value="KIW14338.1"/>
    <property type="molecule type" value="Genomic_DNA"/>
</dbReference>
<gene>
    <name evidence="2" type="ORF">PV08_07120</name>
</gene>
<organism evidence="2 3">
    <name type="scientific">Exophiala spinifera</name>
    <dbReference type="NCBI Taxonomy" id="91928"/>
    <lineage>
        <taxon>Eukaryota</taxon>
        <taxon>Fungi</taxon>
        <taxon>Dikarya</taxon>
        <taxon>Ascomycota</taxon>
        <taxon>Pezizomycotina</taxon>
        <taxon>Eurotiomycetes</taxon>
        <taxon>Chaetothyriomycetidae</taxon>
        <taxon>Chaetothyriales</taxon>
        <taxon>Herpotrichiellaceae</taxon>
        <taxon>Exophiala</taxon>
    </lineage>
</organism>
<dbReference type="HOGENOM" id="CLU_2121092_0_0_1"/>
<dbReference type="Proteomes" id="UP000053328">
    <property type="component" value="Unassembled WGS sequence"/>
</dbReference>
<protein>
    <submittedName>
        <fullName evidence="2">Uncharacterized protein</fullName>
    </submittedName>
</protein>
<evidence type="ECO:0000256" key="1">
    <source>
        <dbReference type="SAM" id="MobiDB-lite"/>
    </source>
</evidence>
<dbReference type="AlphaFoldDB" id="A0A0D2B601"/>
<keyword evidence="3" id="KW-1185">Reference proteome</keyword>
<evidence type="ECO:0000313" key="2">
    <source>
        <dbReference type="EMBL" id="KIW14338.1"/>
    </source>
</evidence>
<name>A0A0D2B601_9EURO</name>
<feature type="region of interest" description="Disordered" evidence="1">
    <location>
        <begin position="1"/>
        <end position="79"/>
    </location>
</feature>
<feature type="compositionally biased region" description="Basic and acidic residues" evidence="1">
    <location>
        <begin position="1"/>
        <end position="10"/>
    </location>
</feature>
<reference evidence="2 3" key="1">
    <citation type="submission" date="2015-01" db="EMBL/GenBank/DDBJ databases">
        <title>The Genome Sequence of Exophiala spinifera CBS89968.</title>
        <authorList>
            <consortium name="The Broad Institute Genomics Platform"/>
            <person name="Cuomo C."/>
            <person name="de Hoog S."/>
            <person name="Gorbushina A."/>
            <person name="Stielow B."/>
            <person name="Teixiera M."/>
            <person name="Abouelleil A."/>
            <person name="Chapman S.B."/>
            <person name="Priest M."/>
            <person name="Young S.K."/>
            <person name="Wortman J."/>
            <person name="Nusbaum C."/>
            <person name="Birren B."/>
        </authorList>
    </citation>
    <scope>NUCLEOTIDE SEQUENCE [LARGE SCALE GENOMIC DNA]</scope>
    <source>
        <strain evidence="2 3">CBS 89968</strain>
    </source>
</reference>
<feature type="compositionally biased region" description="Polar residues" evidence="1">
    <location>
        <begin position="68"/>
        <end position="78"/>
    </location>
</feature>
<dbReference type="RefSeq" id="XP_016234554.1">
    <property type="nucleotide sequence ID" value="XM_016381452.1"/>
</dbReference>